<sequence length="117" mass="13078">MSFLACCADRSALSPFPFALCRCVARELRPIGTVARDDRIGTVALDCPRDARERDTRLQLRLCKERIRIMPALLIGRAQTGQPAEKCTLPVADPFDKEAVKASGYERRKPLGFVPFE</sequence>
<gene>
    <name evidence="1" type="ORF">HMPREF9081_0253</name>
</gene>
<protein>
    <submittedName>
        <fullName evidence="1">Uncharacterized protein</fullName>
    </submittedName>
</protein>
<accession>F5RJ18</accession>
<keyword evidence="2" id="KW-1185">Reference proteome</keyword>
<proteinExistence type="predicted"/>
<evidence type="ECO:0000313" key="1">
    <source>
        <dbReference type="EMBL" id="EGK62249.1"/>
    </source>
</evidence>
<name>F5RJ18_9FIRM</name>
<dbReference type="AlphaFoldDB" id="F5RJ18"/>
<dbReference type="EMBL" id="AFHQ01000005">
    <property type="protein sequence ID" value="EGK62249.1"/>
    <property type="molecule type" value="Genomic_DNA"/>
</dbReference>
<reference evidence="1 2" key="1">
    <citation type="submission" date="2011-04" db="EMBL/GenBank/DDBJ databases">
        <authorList>
            <person name="Muzny D."/>
            <person name="Qin X."/>
            <person name="Deng J."/>
            <person name="Jiang H."/>
            <person name="Liu Y."/>
            <person name="Qu J."/>
            <person name="Song X.-Z."/>
            <person name="Zhang L."/>
            <person name="Thornton R."/>
            <person name="Coyle M."/>
            <person name="Francisco L."/>
            <person name="Jackson L."/>
            <person name="Javaid M."/>
            <person name="Korchina V."/>
            <person name="Kovar C."/>
            <person name="Mata R."/>
            <person name="Mathew T."/>
            <person name="Ngo R."/>
            <person name="Nguyen L."/>
            <person name="Nguyen N."/>
            <person name="Okwuonu G."/>
            <person name="Ongeri F."/>
            <person name="Pham C."/>
            <person name="Simmons D."/>
            <person name="Wilczek-Boney K."/>
            <person name="Hale W."/>
            <person name="Jakkamsetti A."/>
            <person name="Pham P."/>
            <person name="Ruth R."/>
            <person name="San Lucas F."/>
            <person name="Warren J."/>
            <person name="Zhang J."/>
            <person name="Zhao Z."/>
            <person name="Zhou C."/>
            <person name="Zhu D."/>
            <person name="Lee S."/>
            <person name="Bess C."/>
            <person name="Blankenburg K."/>
            <person name="Forbes L."/>
            <person name="Fu Q."/>
            <person name="Gubbala S."/>
            <person name="Hirani K."/>
            <person name="Jayaseelan J.C."/>
            <person name="Lara F."/>
            <person name="Munidasa M."/>
            <person name="Palculict T."/>
            <person name="Patil S."/>
            <person name="Pu L.-L."/>
            <person name="Saada N."/>
            <person name="Tang L."/>
            <person name="Weissenberger G."/>
            <person name="Zhu Y."/>
            <person name="Hemphill L."/>
            <person name="Shang Y."/>
            <person name="Youmans B."/>
            <person name="Ayvaz T."/>
            <person name="Ross M."/>
            <person name="Santibanez J."/>
            <person name="Aqrawi P."/>
            <person name="Gross S."/>
            <person name="Joshi V."/>
            <person name="Fowler G."/>
            <person name="Nazareth L."/>
            <person name="Reid J."/>
            <person name="Worley K."/>
            <person name="Petrosino J."/>
            <person name="Highlander S."/>
            <person name="Gibbs R."/>
        </authorList>
    </citation>
    <scope>NUCLEOTIDE SEQUENCE [LARGE SCALE GENOMIC DNA]</scope>
    <source>
        <strain evidence="1 2">DSM 2778</strain>
    </source>
</reference>
<dbReference type="STRING" id="888060.HMPREF9081_0253"/>
<organism evidence="1 2">
    <name type="scientific">Centipeda periodontii DSM 2778</name>
    <dbReference type="NCBI Taxonomy" id="888060"/>
    <lineage>
        <taxon>Bacteria</taxon>
        <taxon>Bacillati</taxon>
        <taxon>Bacillota</taxon>
        <taxon>Negativicutes</taxon>
        <taxon>Selenomonadales</taxon>
        <taxon>Selenomonadaceae</taxon>
        <taxon>Centipeda</taxon>
    </lineage>
</organism>
<dbReference type="HOGENOM" id="CLU_2080565_0_0_9"/>
<dbReference type="Proteomes" id="UP000004067">
    <property type="component" value="Unassembled WGS sequence"/>
</dbReference>
<comment type="caution">
    <text evidence="1">The sequence shown here is derived from an EMBL/GenBank/DDBJ whole genome shotgun (WGS) entry which is preliminary data.</text>
</comment>
<evidence type="ECO:0000313" key="2">
    <source>
        <dbReference type="Proteomes" id="UP000004067"/>
    </source>
</evidence>